<gene>
    <name evidence="2" type="ORF">pSHK1.60</name>
</gene>
<accession>B0LU90</accession>
<keyword evidence="2" id="KW-0614">Plasmid</keyword>
<reference evidence="2" key="1">
    <citation type="journal article" date="2011" name="Acta Biochim. Biophys. Sin.">
        <title>Characterization of the multiple CRISPR loci on Streptomyces linear plasmid pSHK1.</title>
        <authorList>
            <person name="Guo P."/>
            <person name="Cheng Q."/>
            <person name="Xie P."/>
            <person name="Fan Y."/>
            <person name="Jiang W."/>
            <person name="Qin Z."/>
        </authorList>
    </citation>
    <scope>NUCLEOTIDE SEQUENCE</scope>
    <source>
        <strain evidence="2">HK1</strain>
        <plasmid evidence="2">pSHK1</plasmid>
    </source>
</reference>
<dbReference type="AlphaFoldDB" id="B0LU90"/>
<evidence type="ECO:0000256" key="1">
    <source>
        <dbReference type="SAM" id="MobiDB-lite"/>
    </source>
</evidence>
<dbReference type="Pfam" id="PF09485">
    <property type="entry name" value="CRISPR_Cse2"/>
    <property type="match status" value="1"/>
</dbReference>
<dbReference type="NCBIfam" id="TIGR02548">
    <property type="entry name" value="casB_cse2"/>
    <property type="match status" value="1"/>
</dbReference>
<feature type="compositionally biased region" description="Polar residues" evidence="1">
    <location>
        <begin position="1"/>
        <end position="12"/>
    </location>
</feature>
<proteinExistence type="predicted"/>
<organism evidence="2">
    <name type="scientific">Streptomyces sp. HK1</name>
    <dbReference type="NCBI Taxonomy" id="405041"/>
    <lineage>
        <taxon>Bacteria</taxon>
        <taxon>Bacillati</taxon>
        <taxon>Actinomycetota</taxon>
        <taxon>Actinomycetes</taxon>
        <taxon>Kitasatosporales</taxon>
        <taxon>Streptomycetaceae</taxon>
        <taxon>Streptomyces</taxon>
    </lineage>
</organism>
<dbReference type="EMBL" id="EU372836">
    <property type="protein sequence ID" value="ABY83529.1"/>
    <property type="molecule type" value="Genomic_DNA"/>
</dbReference>
<feature type="region of interest" description="Disordered" evidence="1">
    <location>
        <begin position="1"/>
        <end position="53"/>
    </location>
</feature>
<geneLocation type="plasmid" evidence="2">
    <name>pSHK1</name>
</geneLocation>
<dbReference type="InterPro" id="IPR038287">
    <property type="entry name" value="Cse2_sf"/>
</dbReference>
<feature type="compositionally biased region" description="Basic and acidic residues" evidence="1">
    <location>
        <begin position="32"/>
        <end position="45"/>
    </location>
</feature>
<dbReference type="CDD" id="cd09731">
    <property type="entry name" value="Cse2_I-E"/>
    <property type="match status" value="1"/>
</dbReference>
<name>B0LU90_9ACTN</name>
<dbReference type="InterPro" id="IPR013382">
    <property type="entry name" value="CRISPR-assoc_prot_Cse2"/>
</dbReference>
<dbReference type="Gene3D" id="1.10.520.40">
    <property type="entry name" value="CRISPR-associated protein Cse2"/>
    <property type="match status" value="1"/>
</dbReference>
<evidence type="ECO:0000313" key="2">
    <source>
        <dbReference type="EMBL" id="ABY83529.1"/>
    </source>
</evidence>
<protein>
    <submittedName>
        <fullName evidence="2">CRISPR-associated protein Cas2</fullName>
    </submittedName>
</protein>
<sequence>MKGGTPVSTSPLSAPVPGQRVSSLPRPYWSGRADEQGQWRTRAGESLRPPGEDLSALRAGLGKKAFTEPRLWQYYTTPTDGRVTLELEAEHAALALYGLHQQSQEQPMHRQGVRTGRALRALHQRYSEEATDRRVAQAVGATSAAAFAYRLRALVTQLRSIGQPLDYDQLMQDLLRWHFPDGRSRVRRGWGLGYHGRDRQPDEALPPEGS</sequence>